<comment type="caution">
    <text evidence="5">The sequence shown here is derived from an EMBL/GenBank/DDBJ whole genome shotgun (WGS) entry which is preliminary data.</text>
</comment>
<feature type="domain" description="Polyphosphate kinase-2-related" evidence="4">
    <location>
        <begin position="17"/>
        <end position="234"/>
    </location>
</feature>
<dbReference type="SUPFAM" id="SSF52540">
    <property type="entry name" value="P-loop containing nucleoside triphosphate hydrolases"/>
    <property type="match status" value="1"/>
</dbReference>
<keyword evidence="3 5" id="KW-0418">Kinase</keyword>
<evidence type="ECO:0000256" key="1">
    <source>
        <dbReference type="ARBA" id="ARBA00009924"/>
    </source>
</evidence>
<dbReference type="PIRSF" id="PIRSF028756">
    <property type="entry name" value="PPK2_prd"/>
    <property type="match status" value="1"/>
</dbReference>
<dbReference type="Pfam" id="PF03976">
    <property type="entry name" value="PPK2"/>
    <property type="match status" value="1"/>
</dbReference>
<dbReference type="InterPro" id="IPR027417">
    <property type="entry name" value="P-loop_NTPase"/>
</dbReference>
<dbReference type="InterPro" id="IPR022488">
    <property type="entry name" value="PPK2-related"/>
</dbReference>
<proteinExistence type="inferred from homology"/>
<keyword evidence="2" id="KW-0808">Transferase</keyword>
<dbReference type="Proteomes" id="UP000263833">
    <property type="component" value="Unassembled WGS sequence"/>
</dbReference>
<evidence type="ECO:0000256" key="2">
    <source>
        <dbReference type="ARBA" id="ARBA00022679"/>
    </source>
</evidence>
<evidence type="ECO:0000313" key="6">
    <source>
        <dbReference type="Proteomes" id="UP000263833"/>
    </source>
</evidence>
<dbReference type="OrthoDB" id="9775224at2"/>
<dbReference type="AlphaFoldDB" id="A0A371BGE0"/>
<dbReference type="PANTHER" id="PTHR34383:SF3">
    <property type="entry name" value="POLYPHOSPHATE:AMP PHOSPHOTRANSFERASE"/>
    <property type="match status" value="1"/>
</dbReference>
<dbReference type="InterPro" id="IPR016898">
    <property type="entry name" value="Polyphosphate_phosphotransfera"/>
</dbReference>
<dbReference type="PANTHER" id="PTHR34383">
    <property type="entry name" value="POLYPHOSPHATE:AMP PHOSPHOTRANSFERASE-RELATED"/>
    <property type="match status" value="1"/>
</dbReference>
<evidence type="ECO:0000259" key="4">
    <source>
        <dbReference type="Pfam" id="PF03976"/>
    </source>
</evidence>
<evidence type="ECO:0000256" key="3">
    <source>
        <dbReference type="ARBA" id="ARBA00022777"/>
    </source>
</evidence>
<dbReference type="GO" id="GO:0008976">
    <property type="term" value="F:polyphosphate kinase activity"/>
    <property type="evidence" value="ECO:0007669"/>
    <property type="project" value="InterPro"/>
</dbReference>
<reference evidence="6" key="1">
    <citation type="submission" date="2018-08" db="EMBL/GenBank/DDBJ databases">
        <authorList>
            <person name="Kim S.-J."/>
            <person name="Jung G.-Y."/>
        </authorList>
    </citation>
    <scope>NUCLEOTIDE SEQUENCE [LARGE SCALE GENOMIC DNA]</scope>
    <source>
        <strain evidence="6">GY_G</strain>
    </source>
</reference>
<name>A0A371BGE0_9SPHN</name>
<comment type="similarity">
    <text evidence="1">Belongs to the polyphosphate kinase 2 (PPK2) family. Class I subfamily.</text>
</comment>
<evidence type="ECO:0000313" key="5">
    <source>
        <dbReference type="EMBL" id="RDV06665.1"/>
    </source>
</evidence>
<gene>
    <name evidence="5" type="ORF">DXH95_04425</name>
</gene>
<dbReference type="EMBL" id="QRGP01000001">
    <property type="protein sequence ID" value="RDV06665.1"/>
    <property type="molecule type" value="Genomic_DNA"/>
</dbReference>
<accession>A0A371BGE0</accession>
<keyword evidence="6" id="KW-1185">Reference proteome</keyword>
<dbReference type="RefSeq" id="WP_115548214.1">
    <property type="nucleotide sequence ID" value="NZ_QRGP01000001.1"/>
</dbReference>
<protein>
    <submittedName>
        <fullName evidence="5">Polyphosphate kinase</fullName>
    </submittedName>
</protein>
<organism evidence="5 6">
    <name type="scientific">Sphingorhabdus pulchriflava</name>
    <dbReference type="NCBI Taxonomy" id="2292257"/>
    <lineage>
        <taxon>Bacteria</taxon>
        <taxon>Pseudomonadati</taxon>
        <taxon>Pseudomonadota</taxon>
        <taxon>Alphaproteobacteria</taxon>
        <taxon>Sphingomonadales</taxon>
        <taxon>Sphingomonadaceae</taxon>
        <taxon>Sphingorhabdus</taxon>
    </lineage>
</organism>
<sequence length="262" mass="30265">MAIDLSEYESGKKYSGNYDKDLAALQKRLADLQALHIIHDCKTLIIVEGWDAAGKGGAIKRLTANWDPRYFEVYPISAPSAEEKERHFLWRFWQKLPRACEIAILDRSHYGRVLVERVEGFCSEADWQRGYDEINEFEARQHEIGTNIIKMFLHVTQKRQDKVLKERLEDPAKRWKVTAEDFRNREKREEYLAAMHDMFAKTDTRWAPWKVFDGNNQKAARIAVLNYIADELAARIPGDYPELASDISELAEAAFGNQAGEG</sequence>
<dbReference type="Gene3D" id="3.40.50.300">
    <property type="entry name" value="P-loop containing nucleotide triphosphate hydrolases"/>
    <property type="match status" value="1"/>
</dbReference>